<evidence type="ECO:0000313" key="2">
    <source>
        <dbReference type="Proteomes" id="UP001156666"/>
    </source>
</evidence>
<dbReference type="Proteomes" id="UP001156666">
    <property type="component" value="Unassembled WGS sequence"/>
</dbReference>
<reference evidence="1" key="2">
    <citation type="submission" date="2023-01" db="EMBL/GenBank/DDBJ databases">
        <title>Draft genome sequence of Portibacter lacus strain NBRC 108769.</title>
        <authorList>
            <person name="Sun Q."/>
            <person name="Mori K."/>
        </authorList>
    </citation>
    <scope>NUCLEOTIDE SEQUENCE</scope>
    <source>
        <strain evidence="1">NBRC 108769</strain>
    </source>
</reference>
<dbReference type="Pfam" id="PF11236">
    <property type="entry name" value="DUF3037"/>
    <property type="match status" value="1"/>
</dbReference>
<evidence type="ECO:0000313" key="1">
    <source>
        <dbReference type="EMBL" id="GLR17491.1"/>
    </source>
</evidence>
<dbReference type="AlphaFoldDB" id="A0AA37SN15"/>
<dbReference type="EMBL" id="BSOH01000012">
    <property type="protein sequence ID" value="GLR17491.1"/>
    <property type="molecule type" value="Genomic_DNA"/>
</dbReference>
<comment type="caution">
    <text evidence="1">The sequence shown here is derived from an EMBL/GenBank/DDBJ whole genome shotgun (WGS) entry which is preliminary data.</text>
</comment>
<sequence>MPKQETFEYAIIRLVPRVEREEFLNIGVIVFSKRLKYLNVKYNLNAERLRVFSEEVDLDEVAEYLNSWSLICEGSSAGGPIAQCDMPYRFRWLTANRSTIIQSSKVHSGISDSPETVLEQLFAKYVL</sequence>
<organism evidence="1 2">
    <name type="scientific">Portibacter lacus</name>
    <dbReference type="NCBI Taxonomy" id="1099794"/>
    <lineage>
        <taxon>Bacteria</taxon>
        <taxon>Pseudomonadati</taxon>
        <taxon>Bacteroidota</taxon>
        <taxon>Saprospiria</taxon>
        <taxon>Saprospirales</taxon>
        <taxon>Haliscomenobacteraceae</taxon>
        <taxon>Portibacter</taxon>
    </lineage>
</organism>
<gene>
    <name evidence="1" type="ORF">GCM10007940_21060</name>
</gene>
<dbReference type="RefSeq" id="WP_235295141.1">
    <property type="nucleotide sequence ID" value="NZ_BSOH01000012.1"/>
</dbReference>
<keyword evidence="2" id="KW-1185">Reference proteome</keyword>
<name>A0AA37SN15_9BACT</name>
<dbReference type="InterPro" id="IPR021398">
    <property type="entry name" value="DUF3037"/>
</dbReference>
<accession>A0AA37SN15</accession>
<reference evidence="1" key="1">
    <citation type="journal article" date="2014" name="Int. J. Syst. Evol. Microbiol.">
        <title>Complete genome sequence of Corynebacterium casei LMG S-19264T (=DSM 44701T), isolated from a smear-ripened cheese.</title>
        <authorList>
            <consortium name="US DOE Joint Genome Institute (JGI-PGF)"/>
            <person name="Walter F."/>
            <person name="Albersmeier A."/>
            <person name="Kalinowski J."/>
            <person name="Ruckert C."/>
        </authorList>
    </citation>
    <scope>NUCLEOTIDE SEQUENCE</scope>
    <source>
        <strain evidence="1">NBRC 108769</strain>
    </source>
</reference>
<evidence type="ECO:0008006" key="3">
    <source>
        <dbReference type="Google" id="ProtNLM"/>
    </source>
</evidence>
<protein>
    <recommendedName>
        <fullName evidence="3">DUF3037 domain-containing protein</fullName>
    </recommendedName>
</protein>
<proteinExistence type="predicted"/>